<sequence length="62" mass="6814">MATIKTIMLLLVVALVLSFATDAYARAQCLGAGQPCNRILPYQCCTPMTCDFFRGSTCQMNF</sequence>
<organism evidence="2">
    <name type="scientific">Pristhesancus plagipennis</name>
    <name type="common">Common assassin bug</name>
    <dbReference type="NCBI Taxonomy" id="1955184"/>
    <lineage>
        <taxon>Eukaryota</taxon>
        <taxon>Metazoa</taxon>
        <taxon>Ecdysozoa</taxon>
        <taxon>Arthropoda</taxon>
        <taxon>Hexapoda</taxon>
        <taxon>Insecta</taxon>
        <taxon>Pterygota</taxon>
        <taxon>Neoptera</taxon>
        <taxon>Paraneoptera</taxon>
        <taxon>Hemiptera</taxon>
        <taxon>Heteroptera</taxon>
        <taxon>Panheteroptera</taxon>
        <taxon>Cimicomorpha</taxon>
        <taxon>Reduviidae</taxon>
        <taxon>Harpactorinae</taxon>
        <taxon>Harpactorini</taxon>
        <taxon>Pristhesancus</taxon>
    </lineage>
</organism>
<keyword evidence="1" id="KW-0732">Signal</keyword>
<name>A0A1Q1NP67_PRIPG</name>
<feature type="chain" id="PRO_5012410933" evidence="1">
    <location>
        <begin position="26"/>
        <end position="62"/>
    </location>
</feature>
<protein>
    <submittedName>
        <fullName evidence="2">Ptu1-like peptide pp12</fullName>
    </submittedName>
</protein>
<dbReference type="EMBL" id="KX752818">
    <property type="protein sequence ID" value="AQM58312.1"/>
    <property type="molecule type" value="mRNA"/>
</dbReference>
<reference evidence="2" key="1">
    <citation type="journal article" date="2017" name="Mol. Cell. Proteomics">
        <title>Melt with this kiss: Paralysing and liquefying venom of the assassin bug Pristhesancus plagipennis (Hemiptera: Reduviidae).</title>
        <authorList>
            <person name="Walker A.A."/>
            <person name="Madio B."/>
            <person name="Jin J."/>
            <person name="Undheim E.A."/>
            <person name="Fry B.G."/>
            <person name="King G.F."/>
        </authorList>
    </citation>
    <scope>NUCLEOTIDE SEQUENCE</scope>
    <source>
        <tissue evidence="2">Labial/venom glands</tissue>
    </source>
</reference>
<evidence type="ECO:0000256" key="1">
    <source>
        <dbReference type="SAM" id="SignalP"/>
    </source>
</evidence>
<evidence type="ECO:0000313" key="2">
    <source>
        <dbReference type="EMBL" id="AQM58312.1"/>
    </source>
</evidence>
<accession>A0A1Q1NP67</accession>
<feature type="signal peptide" evidence="1">
    <location>
        <begin position="1"/>
        <end position="25"/>
    </location>
</feature>
<dbReference type="AlphaFoldDB" id="A0A1Q1NP67"/>
<proteinExistence type="evidence at transcript level"/>